<reference evidence="3 4" key="1">
    <citation type="journal article" date="2016" name="Nat. Commun.">
        <title>Ectomycorrhizal ecology is imprinted in the genome of the dominant symbiotic fungus Cenococcum geophilum.</title>
        <authorList>
            <consortium name="DOE Joint Genome Institute"/>
            <person name="Peter M."/>
            <person name="Kohler A."/>
            <person name="Ohm R.A."/>
            <person name="Kuo A."/>
            <person name="Krutzmann J."/>
            <person name="Morin E."/>
            <person name="Arend M."/>
            <person name="Barry K.W."/>
            <person name="Binder M."/>
            <person name="Choi C."/>
            <person name="Clum A."/>
            <person name="Copeland A."/>
            <person name="Grisel N."/>
            <person name="Haridas S."/>
            <person name="Kipfer T."/>
            <person name="LaButti K."/>
            <person name="Lindquist E."/>
            <person name="Lipzen A."/>
            <person name="Maire R."/>
            <person name="Meier B."/>
            <person name="Mihaltcheva S."/>
            <person name="Molinier V."/>
            <person name="Murat C."/>
            <person name="Poggeler S."/>
            <person name="Quandt C.A."/>
            <person name="Sperisen C."/>
            <person name="Tritt A."/>
            <person name="Tisserant E."/>
            <person name="Crous P.W."/>
            <person name="Henrissat B."/>
            <person name="Nehls U."/>
            <person name="Egli S."/>
            <person name="Spatafora J.W."/>
            <person name="Grigoriev I.V."/>
            <person name="Martin F.M."/>
        </authorList>
    </citation>
    <scope>NUCLEOTIDE SEQUENCE [LARGE SCALE GENOMIC DNA]</scope>
    <source>
        <strain evidence="3 4">CBS 207.34</strain>
    </source>
</reference>
<feature type="compositionally biased region" description="Basic and acidic residues" evidence="1">
    <location>
        <begin position="347"/>
        <end position="359"/>
    </location>
</feature>
<feature type="domain" description="C2H2-type" evidence="2">
    <location>
        <begin position="656"/>
        <end position="677"/>
    </location>
</feature>
<dbReference type="PROSITE" id="PS00028">
    <property type="entry name" value="ZINC_FINGER_C2H2_1"/>
    <property type="match status" value="2"/>
</dbReference>
<feature type="compositionally biased region" description="Basic residues" evidence="1">
    <location>
        <begin position="247"/>
        <end position="267"/>
    </location>
</feature>
<feature type="compositionally biased region" description="Low complexity" evidence="1">
    <location>
        <begin position="322"/>
        <end position="339"/>
    </location>
</feature>
<feature type="compositionally biased region" description="Basic residues" evidence="1">
    <location>
        <begin position="379"/>
        <end position="388"/>
    </location>
</feature>
<feature type="compositionally biased region" description="Basic and acidic residues" evidence="1">
    <location>
        <begin position="294"/>
        <end position="309"/>
    </location>
</feature>
<feature type="compositionally biased region" description="Low complexity" evidence="1">
    <location>
        <begin position="220"/>
        <end position="235"/>
    </location>
</feature>
<accession>A0A8E2JUC9</accession>
<feature type="compositionally biased region" description="Polar residues" evidence="1">
    <location>
        <begin position="269"/>
        <end position="279"/>
    </location>
</feature>
<evidence type="ECO:0000256" key="1">
    <source>
        <dbReference type="SAM" id="MobiDB-lite"/>
    </source>
</evidence>
<gene>
    <name evidence="3" type="ORF">AOQ84DRAFT_375351</name>
</gene>
<name>A0A8E2JUC9_9PEZI</name>
<feature type="compositionally biased region" description="Low complexity" evidence="1">
    <location>
        <begin position="392"/>
        <end position="406"/>
    </location>
</feature>
<sequence length="788" mass="88911">MKSQSPASTFIVAIEMTALGDNSRQFGQSWIPPGRKTQSVGSDRTVTFEPWLYEFAYIYSGPWLDLIEPHYSYPPKARKPKLSHRHEPNQNHVPHVDEATMDEASNISVEMKGLPCRSTAAKEILLQPALRSSSELLSVAVSRPSMSLEPPPMPSGLPRIPFRPPLIHPELPPTPSEPPPRPPEPPPRPPEPPPRSPEPPPRPPEFPSRPLEPPLKRQHSGSIKSSSNPSTPDSSYINCGIQDSRKPRSKKRFMGCVRGKSKAKRHNGTNEPANITSDPIHSHGDGCSTSISCHEPHHQYDAYYHDNSKETPLPPESVPRQSSSSLLSKIKTSLTRSSSGDQTSSRNGKDSKSGRDSRSTTRSISSRLKQHVVEPLTKLTRHGSKSSHRSSSDSSLPSSSCSAGSSIENYPASGSSTLQRATPSSTSSLCSHSAYKKQAHCALDLQVIPEGPPRPFQCTFCFEQCDNRPDWMKHERSHFPEHGWTCMINSQDHIQYDGRILCDFCGLVDKSHRFSQHNVDACVNSMLEDRTFSTESDIKYHLLTTHNHDNTTIEDMQAWEWPTCMDNWFWSCGFCDTVLLSWDKRQDHIADEHFENECTLALWDPLTSPYPRSRQSSTLVRGFPRWEQSTLLKAIKQPAISDFINRVGQARPPNQCRLCRITFSTFEDLSQHMTQWHGHPKSWSCPNTIKGATFKDFFGPGGSCVDNDICFYCRTSFSNNQPNWSLRKRHLEEEHHFNECTHEKFFKLDQFCRHLANTHKVDMDSMNDFTLACEREDDRTPATGLVGE</sequence>
<dbReference type="InterPro" id="IPR013087">
    <property type="entry name" value="Znf_C2H2_type"/>
</dbReference>
<evidence type="ECO:0000313" key="3">
    <source>
        <dbReference type="EMBL" id="OCL09959.1"/>
    </source>
</evidence>
<organism evidence="3 4">
    <name type="scientific">Glonium stellatum</name>
    <dbReference type="NCBI Taxonomy" id="574774"/>
    <lineage>
        <taxon>Eukaryota</taxon>
        <taxon>Fungi</taxon>
        <taxon>Dikarya</taxon>
        <taxon>Ascomycota</taxon>
        <taxon>Pezizomycotina</taxon>
        <taxon>Dothideomycetes</taxon>
        <taxon>Pleosporomycetidae</taxon>
        <taxon>Gloniales</taxon>
        <taxon>Gloniaceae</taxon>
        <taxon>Glonium</taxon>
    </lineage>
</organism>
<protein>
    <recommendedName>
        <fullName evidence="2">C2H2-type domain-containing protein</fullName>
    </recommendedName>
</protein>
<feature type="compositionally biased region" description="Pro residues" evidence="1">
    <location>
        <begin position="149"/>
        <end position="213"/>
    </location>
</feature>
<feature type="region of interest" description="Disordered" evidence="1">
    <location>
        <begin position="144"/>
        <end position="407"/>
    </location>
</feature>
<dbReference type="SMART" id="SM00355">
    <property type="entry name" value="ZnF_C2H2"/>
    <property type="match status" value="4"/>
</dbReference>
<dbReference type="AlphaFoldDB" id="A0A8E2JUC9"/>
<evidence type="ECO:0000313" key="4">
    <source>
        <dbReference type="Proteomes" id="UP000250140"/>
    </source>
</evidence>
<dbReference type="EMBL" id="KV749327">
    <property type="protein sequence ID" value="OCL09959.1"/>
    <property type="molecule type" value="Genomic_DNA"/>
</dbReference>
<proteinExistence type="predicted"/>
<feature type="domain" description="C2H2-type" evidence="2">
    <location>
        <begin position="458"/>
        <end position="478"/>
    </location>
</feature>
<dbReference type="Proteomes" id="UP000250140">
    <property type="component" value="Unassembled WGS sequence"/>
</dbReference>
<keyword evidence="4" id="KW-1185">Reference proteome</keyword>
<evidence type="ECO:0000259" key="2">
    <source>
        <dbReference type="PROSITE" id="PS00028"/>
    </source>
</evidence>
<dbReference type="OrthoDB" id="5400387at2759"/>